<comment type="caution">
    <text evidence="1">The sequence shown here is derived from an EMBL/GenBank/DDBJ whole genome shotgun (WGS) entry which is preliminary data.</text>
</comment>
<protein>
    <recommendedName>
        <fullName evidence="4">DUF4868 domain-containing protein</fullName>
    </recommendedName>
</protein>
<evidence type="ECO:0000313" key="2">
    <source>
        <dbReference type="EMBL" id="MDN3710080.1"/>
    </source>
</evidence>
<reference evidence="1" key="3">
    <citation type="submission" date="2023-06" db="EMBL/GenBank/DDBJ databases">
        <authorList>
            <person name="Lucena T."/>
            <person name="Sun Q."/>
        </authorList>
    </citation>
    <scope>NUCLEOTIDE SEQUENCE</scope>
    <source>
        <strain evidence="1">CECT 7184</strain>
    </source>
</reference>
<dbReference type="InterPro" id="IPR041289">
    <property type="entry name" value="Bact_RF_family3"/>
</dbReference>
<proteinExistence type="predicted"/>
<gene>
    <name evidence="1" type="ORF">QW060_07895</name>
    <name evidence="2" type="ORF">QW060_24600</name>
</gene>
<keyword evidence="3" id="KW-1185">Reference proteome</keyword>
<name>A0ABT8CS55_9FLAO</name>
<dbReference type="EMBL" id="JAUFQU010000073">
    <property type="protein sequence ID" value="MDN3710080.1"/>
    <property type="molecule type" value="Genomic_DNA"/>
</dbReference>
<dbReference type="EMBL" id="JAUFQU010000001">
    <property type="protein sequence ID" value="MDN3707055.1"/>
    <property type="molecule type" value="Genomic_DNA"/>
</dbReference>
<evidence type="ECO:0000313" key="3">
    <source>
        <dbReference type="Proteomes" id="UP001242368"/>
    </source>
</evidence>
<reference evidence="1" key="1">
    <citation type="journal article" date="2014" name="Int. J. Syst. Evol. Microbiol.">
        <title>Complete genome of a new Firmicutes species belonging to the dominant human colonic microbiota ('Ruminococcus bicirculans') reveals two chromosomes and a selective capacity to utilize plant glucans.</title>
        <authorList>
            <consortium name="NISC Comparative Sequencing Program"/>
            <person name="Wegmann U."/>
            <person name="Louis P."/>
            <person name="Goesmann A."/>
            <person name="Henrissat B."/>
            <person name="Duncan S.H."/>
            <person name="Flint H.J."/>
        </authorList>
    </citation>
    <scope>NUCLEOTIDE SEQUENCE</scope>
    <source>
        <strain evidence="1">CECT 7184</strain>
    </source>
</reference>
<evidence type="ECO:0008006" key="4">
    <source>
        <dbReference type="Google" id="ProtNLM"/>
    </source>
</evidence>
<dbReference type="RefSeq" id="WP_290363098.1">
    <property type="nucleotide sequence ID" value="NZ_JAUFQU010000001.1"/>
</dbReference>
<reference evidence="3" key="2">
    <citation type="journal article" date="2019" name="Int. J. Syst. Evol. Microbiol.">
        <title>The Global Catalogue of Microorganisms (GCM) 10K type strain sequencing project: providing services to taxonomists for standard genome sequencing and annotation.</title>
        <authorList>
            <consortium name="The Broad Institute Genomics Platform"/>
            <consortium name="The Broad Institute Genome Sequencing Center for Infectious Disease"/>
            <person name="Wu L."/>
            <person name="Ma J."/>
        </authorList>
    </citation>
    <scope>NUCLEOTIDE SEQUENCE [LARGE SCALE GENOMIC DNA]</scope>
    <source>
        <strain evidence="3">CECT 7184</strain>
    </source>
</reference>
<organism evidence="1 3">
    <name type="scientific">Paenimyroides ceti</name>
    <dbReference type="NCBI Taxonomy" id="395087"/>
    <lineage>
        <taxon>Bacteria</taxon>
        <taxon>Pseudomonadati</taxon>
        <taxon>Bacteroidota</taxon>
        <taxon>Flavobacteriia</taxon>
        <taxon>Flavobacteriales</taxon>
        <taxon>Flavobacteriaceae</taxon>
        <taxon>Paenimyroides</taxon>
    </lineage>
</organism>
<dbReference type="Pfam" id="PF18845">
    <property type="entry name" value="baeRF_family3"/>
    <property type="match status" value="1"/>
</dbReference>
<sequence>MAIKEQLLKLAKEKNKACVTISFNTHRTIPDNLQDEIRLKNYIKEAEQRLESEFNKKEIASLLSNLEKVKSGFEVDKNIESIHIFISNDTLEIIRSNWPVTNEGVLIDETFAIRSLIKNYNREEEYYILFLTQKNVHLYLANNDVLIREIETDDFPFNEEKYNLIHLNKKANSNEHLVKEFFNIVDKAVIAEIGSSNLRCVVATTHDNFNTLKLVADRPNLYSGHFSLNFNSFTKKDLSHGAWEIVTDLQKKERSELIEKMNQAVSKGEVLTDLQEIYQAALDGNADLLIVHQNFTQPVKMKDERTFDLAENASETGVIDDITSTIAWEVINKNGKAIFTSQDEIKNLGNIALKTRY</sequence>
<accession>A0ABT8CS55</accession>
<evidence type="ECO:0000313" key="1">
    <source>
        <dbReference type="EMBL" id="MDN3707055.1"/>
    </source>
</evidence>
<dbReference type="Proteomes" id="UP001242368">
    <property type="component" value="Unassembled WGS sequence"/>
</dbReference>